<sequence length="501" mass="55213">MWYSGVETVRGVLTSKDAQPVAQSFMGHLLASRPNEILAIDFTLLEPSQSGLENVLVMTDVFTKYTVAVPTRDQRAETVARVLLGEWFYKFGVPARVHSDQGRSLESSLIQQLCRLYQIEKSRTNPYHPAGNGQCERFNRTLHNLLRTLPNSRKSHDSQFDFLLGREQEREQERGLGGVNEWVLEHQTRLQVAFEGVREHLKAAADRRKRQHDLHVRDAPLEEGQLVYLCQFGVKGQKNIQDLWSPVVYQIVKAPAAGGSVYTIAPVDDGGSAKHVHRSLLKARGSRDPPASRLADAPVSASVPALEESSSLDEMDLWVLVPETLQVSGRPVTPNSVVLNPSVSAGLVGDRESVAIAASDLSGMIPGQLQLLLVGSVDQINHSEVVVRRSRRVNAGQHSNRHHLPRTAGEAVGVRPGESVSHSVSALFRPWNVVGATIQHLGGRLWQGRERSLPMMRNGQSVLITRLQGSWFGRLAVLLVELACPAVVEPLQPVVLTSGRE</sequence>
<dbReference type="PANTHER" id="PTHR37984">
    <property type="entry name" value="PROTEIN CBG26694"/>
    <property type="match status" value="1"/>
</dbReference>
<dbReference type="InterPro" id="IPR036397">
    <property type="entry name" value="RNaseH_sf"/>
</dbReference>
<dbReference type="SUPFAM" id="SSF53098">
    <property type="entry name" value="Ribonuclease H-like"/>
    <property type="match status" value="1"/>
</dbReference>
<accession>A0ABR3LZL1</accession>
<gene>
    <name evidence="2" type="ORF">QQF64_011244</name>
</gene>
<dbReference type="InterPro" id="IPR001584">
    <property type="entry name" value="Integrase_cat-core"/>
</dbReference>
<dbReference type="InterPro" id="IPR050951">
    <property type="entry name" value="Retrovirus_Pol_polyprotein"/>
</dbReference>
<organism evidence="2 3">
    <name type="scientific">Cirrhinus molitorella</name>
    <name type="common">mud carp</name>
    <dbReference type="NCBI Taxonomy" id="172907"/>
    <lineage>
        <taxon>Eukaryota</taxon>
        <taxon>Metazoa</taxon>
        <taxon>Chordata</taxon>
        <taxon>Craniata</taxon>
        <taxon>Vertebrata</taxon>
        <taxon>Euteleostomi</taxon>
        <taxon>Actinopterygii</taxon>
        <taxon>Neopterygii</taxon>
        <taxon>Teleostei</taxon>
        <taxon>Ostariophysi</taxon>
        <taxon>Cypriniformes</taxon>
        <taxon>Cyprinidae</taxon>
        <taxon>Labeoninae</taxon>
        <taxon>Labeonini</taxon>
        <taxon>Cirrhinus</taxon>
    </lineage>
</organism>
<comment type="caution">
    <text evidence="2">The sequence shown here is derived from an EMBL/GenBank/DDBJ whole genome shotgun (WGS) entry which is preliminary data.</text>
</comment>
<dbReference type="EMBL" id="JAYMGO010000017">
    <property type="protein sequence ID" value="KAL1258000.1"/>
    <property type="molecule type" value="Genomic_DNA"/>
</dbReference>
<dbReference type="PANTHER" id="PTHR37984:SF15">
    <property type="entry name" value="INTEGRASE CATALYTIC DOMAIN-CONTAINING PROTEIN"/>
    <property type="match status" value="1"/>
</dbReference>
<feature type="domain" description="Integrase catalytic" evidence="1">
    <location>
        <begin position="30"/>
        <end position="149"/>
    </location>
</feature>
<keyword evidence="3" id="KW-1185">Reference proteome</keyword>
<reference evidence="2 3" key="1">
    <citation type="submission" date="2023-09" db="EMBL/GenBank/DDBJ databases">
        <authorList>
            <person name="Wang M."/>
        </authorList>
    </citation>
    <scope>NUCLEOTIDE SEQUENCE [LARGE SCALE GENOMIC DNA]</scope>
    <source>
        <strain evidence="2">GT-2023</strain>
        <tissue evidence="2">Liver</tissue>
    </source>
</reference>
<evidence type="ECO:0000313" key="2">
    <source>
        <dbReference type="EMBL" id="KAL1258000.1"/>
    </source>
</evidence>
<proteinExistence type="predicted"/>
<dbReference type="InterPro" id="IPR012337">
    <property type="entry name" value="RNaseH-like_sf"/>
</dbReference>
<evidence type="ECO:0000313" key="3">
    <source>
        <dbReference type="Proteomes" id="UP001558613"/>
    </source>
</evidence>
<dbReference type="Pfam" id="PF00665">
    <property type="entry name" value="rve"/>
    <property type="match status" value="1"/>
</dbReference>
<protein>
    <recommendedName>
        <fullName evidence="1">Integrase catalytic domain-containing protein</fullName>
    </recommendedName>
</protein>
<name>A0ABR3LZL1_9TELE</name>
<dbReference type="PROSITE" id="PS50994">
    <property type="entry name" value="INTEGRASE"/>
    <property type="match status" value="1"/>
</dbReference>
<evidence type="ECO:0000259" key="1">
    <source>
        <dbReference type="PROSITE" id="PS50994"/>
    </source>
</evidence>
<dbReference type="Gene3D" id="3.30.420.10">
    <property type="entry name" value="Ribonuclease H-like superfamily/Ribonuclease H"/>
    <property type="match status" value="1"/>
</dbReference>
<dbReference type="Proteomes" id="UP001558613">
    <property type="component" value="Unassembled WGS sequence"/>
</dbReference>